<gene>
    <name evidence="4" type="ORF">B7O98_00295</name>
</gene>
<protein>
    <submittedName>
        <fullName evidence="4">Hydrogenase formation protein HypD</fullName>
    </submittedName>
</protein>
<reference evidence="4 5" key="1">
    <citation type="journal article" date="2018" name="Syst. Appl. Microbiol.">
        <title>A new symbiotic nanoarchaeote (Candidatus Nanoclepta minutus) and its host (Zestosphaera tikiterensis gen. nov., sp. nov.) from a New Zealand hot spring.</title>
        <authorList>
            <person name="St John E."/>
            <person name="Liu Y."/>
            <person name="Podar M."/>
            <person name="Stott M.B."/>
            <person name="Meneghin J."/>
            <person name="Chen Z."/>
            <person name="Lagutin K."/>
            <person name="Mitchell K."/>
            <person name="Reysenbach A.L."/>
        </authorList>
    </citation>
    <scope>NUCLEOTIDE SEQUENCE [LARGE SCALE GENOMIC DNA]</scope>
    <source>
        <strain evidence="4">NZ3</strain>
    </source>
</reference>
<comment type="caution">
    <text evidence="4">The sequence shown here is derived from an EMBL/GenBank/DDBJ whole genome shotgun (WGS) entry which is preliminary data.</text>
</comment>
<keyword evidence="2" id="KW-0479">Metal-binding</keyword>
<dbReference type="GO" id="GO:0070025">
    <property type="term" value="F:carbon monoxide binding"/>
    <property type="evidence" value="ECO:0007669"/>
    <property type="project" value="TreeGrafter"/>
</dbReference>
<keyword evidence="3" id="KW-0408">Iron</keyword>
<dbReference type="EMBL" id="NBVN01000001">
    <property type="protein sequence ID" value="PUA33898.1"/>
    <property type="molecule type" value="Genomic_DNA"/>
</dbReference>
<dbReference type="InterPro" id="IPR002780">
    <property type="entry name" value="Hyd_form_HypD"/>
</dbReference>
<dbReference type="GO" id="GO:0005506">
    <property type="term" value="F:iron ion binding"/>
    <property type="evidence" value="ECO:0007669"/>
    <property type="project" value="TreeGrafter"/>
</dbReference>
<sequence length="383" mass="42457">MRECSLSDLRLRIKELYERNPKASEIVKIIRDYASIIKKHVKIMDFCGTHEWTITYYGLRSLMPNNIELIAGPGCPVCVTPGYYVEALIKLSLEGVNVITYGDAFKLPSVRGSNPKSLAEAKALGGKVTVVYSFLDAVKVAKERPNEEHVFFSVGFETTMPAVSTTLYYRAVPHNLYVLSAHRLTPPIMKYLMSNVKGVELDGVLAPGHVSAILGSNAWEFIPKDYGVTTVVTGFEPLDVLLAVLLILKSIKEGRAELLNEYRRVVKPEGNLTAKKTINEVFTYVDSYWRGIGVVEGSGAKLKATYERNDAEVRYGIKEPKTHSDIIPGCRCGEVVLGLRKPTECPLFMKVCTPENPYGPCMVSSEGTCRIWAENLPLSVEGI</sequence>
<evidence type="ECO:0000256" key="1">
    <source>
        <dbReference type="ARBA" id="ARBA00007888"/>
    </source>
</evidence>
<dbReference type="Proteomes" id="UP000244093">
    <property type="component" value="Unassembled WGS sequence"/>
</dbReference>
<dbReference type="GO" id="GO:0051604">
    <property type="term" value="P:protein maturation"/>
    <property type="evidence" value="ECO:0007669"/>
    <property type="project" value="TreeGrafter"/>
</dbReference>
<evidence type="ECO:0000313" key="4">
    <source>
        <dbReference type="EMBL" id="PUA33898.1"/>
    </source>
</evidence>
<dbReference type="PIRSF" id="PIRSF005622">
    <property type="entry name" value="Hydrgn_mat_hypD"/>
    <property type="match status" value="1"/>
</dbReference>
<evidence type="ECO:0000313" key="5">
    <source>
        <dbReference type="Proteomes" id="UP000244093"/>
    </source>
</evidence>
<dbReference type="InterPro" id="IPR042243">
    <property type="entry name" value="HypD_1"/>
</dbReference>
<dbReference type="InterPro" id="IPR042244">
    <property type="entry name" value="HypD_2_sf"/>
</dbReference>
<evidence type="ECO:0000256" key="2">
    <source>
        <dbReference type="ARBA" id="ARBA00022723"/>
    </source>
</evidence>
<dbReference type="NCBIfam" id="TIGR00075">
    <property type="entry name" value="hypD"/>
    <property type="match status" value="1"/>
</dbReference>
<name>A0A2R7Y8M8_9CREN</name>
<dbReference type="Gene3D" id="3.40.50.11750">
    <property type="entry name" value="HypD, alpha/beta domain 1"/>
    <property type="match status" value="2"/>
</dbReference>
<dbReference type="PANTHER" id="PTHR30149:SF0">
    <property type="entry name" value="HYDROGENASE MATURATION FACTOR HYPD"/>
    <property type="match status" value="1"/>
</dbReference>
<dbReference type="AlphaFoldDB" id="A0A2R7Y8M8"/>
<proteinExistence type="inferred from homology"/>
<dbReference type="PANTHER" id="PTHR30149">
    <property type="entry name" value="HYDROGENASE PROTEIN ASSEMBLY PROTEIN HYPD"/>
    <property type="match status" value="1"/>
</dbReference>
<evidence type="ECO:0000256" key="3">
    <source>
        <dbReference type="ARBA" id="ARBA00023004"/>
    </source>
</evidence>
<comment type="similarity">
    <text evidence="1">Belongs to the HypD family.</text>
</comment>
<dbReference type="Pfam" id="PF01924">
    <property type="entry name" value="HypD"/>
    <property type="match status" value="1"/>
</dbReference>
<accession>A0A2R7Y8M8</accession>
<dbReference type="Gene3D" id="6.10.20.100">
    <property type="match status" value="1"/>
</dbReference>
<organism evidence="4 5">
    <name type="scientific">Zestosphaera tikiterensis</name>
    <dbReference type="NCBI Taxonomy" id="1973259"/>
    <lineage>
        <taxon>Archaea</taxon>
        <taxon>Thermoproteota</taxon>
        <taxon>Thermoprotei</taxon>
        <taxon>Desulfurococcales</taxon>
        <taxon>Desulfurococcaceae</taxon>
        <taxon>Zestosphaera</taxon>
    </lineage>
</organism>
<dbReference type="GO" id="GO:0051539">
    <property type="term" value="F:4 iron, 4 sulfur cluster binding"/>
    <property type="evidence" value="ECO:0007669"/>
    <property type="project" value="TreeGrafter"/>
</dbReference>